<feature type="domain" description="Lipoxygenase" evidence="4">
    <location>
        <begin position="1"/>
        <end position="145"/>
    </location>
</feature>
<organism evidence="5 6">
    <name type="scientific">Desmophyllum pertusum</name>
    <dbReference type="NCBI Taxonomy" id="174260"/>
    <lineage>
        <taxon>Eukaryota</taxon>
        <taxon>Metazoa</taxon>
        <taxon>Cnidaria</taxon>
        <taxon>Anthozoa</taxon>
        <taxon>Hexacorallia</taxon>
        <taxon>Scleractinia</taxon>
        <taxon>Caryophylliina</taxon>
        <taxon>Caryophylliidae</taxon>
        <taxon>Desmophyllum</taxon>
    </lineage>
</organism>
<evidence type="ECO:0000313" key="5">
    <source>
        <dbReference type="EMBL" id="KAJ7340314.1"/>
    </source>
</evidence>
<evidence type="ECO:0000313" key="6">
    <source>
        <dbReference type="Proteomes" id="UP001163046"/>
    </source>
</evidence>
<name>A0A9X0CH15_9CNID</name>
<keyword evidence="2" id="KW-0223">Dioxygenase</keyword>
<keyword evidence="1" id="KW-0479">Metal-binding</keyword>
<dbReference type="PRINTS" id="PR00087">
    <property type="entry name" value="LIPOXYGENASE"/>
</dbReference>
<dbReference type="SUPFAM" id="SSF48484">
    <property type="entry name" value="Lipoxigenase"/>
    <property type="match status" value="1"/>
</dbReference>
<accession>A0A9X0CH15</accession>
<dbReference type="AlphaFoldDB" id="A0A9X0CH15"/>
<dbReference type="EMBL" id="MU827778">
    <property type="protein sequence ID" value="KAJ7340314.1"/>
    <property type="molecule type" value="Genomic_DNA"/>
</dbReference>
<sequence length="145" mass="16490">MWNFLSPIALFASAKVGRYHELVPVAIQMDFKPDSKVYTPEDGDNWMIAKLNVQITDLGYAQIAEHLARVHYFIEPFCVSLKRTLGLKHPLNQILKYHCREVIVPNTFGTPVLLGENGFTDVLFAYGRNGAQRLLEDIHPLTHGR</sequence>
<keyword evidence="3" id="KW-0560">Oxidoreductase</keyword>
<proteinExistence type="predicted"/>
<evidence type="ECO:0000259" key="4">
    <source>
        <dbReference type="PROSITE" id="PS51393"/>
    </source>
</evidence>
<dbReference type="PROSITE" id="PS51393">
    <property type="entry name" value="LIPOXYGENASE_3"/>
    <property type="match status" value="1"/>
</dbReference>
<dbReference type="GO" id="GO:0016702">
    <property type="term" value="F:oxidoreductase activity, acting on single donors with incorporation of molecular oxygen, incorporation of two atoms of oxygen"/>
    <property type="evidence" value="ECO:0007669"/>
    <property type="project" value="InterPro"/>
</dbReference>
<dbReference type="Gene3D" id="1.20.245.10">
    <property type="entry name" value="Lipoxygenase-1, Domain 5"/>
    <property type="match status" value="1"/>
</dbReference>
<protein>
    <recommendedName>
        <fullName evidence="4">Lipoxygenase domain-containing protein</fullName>
    </recommendedName>
</protein>
<evidence type="ECO:0000256" key="3">
    <source>
        <dbReference type="ARBA" id="ARBA00023002"/>
    </source>
</evidence>
<dbReference type="GO" id="GO:0046872">
    <property type="term" value="F:metal ion binding"/>
    <property type="evidence" value="ECO:0007669"/>
    <property type="project" value="UniProtKB-KW"/>
</dbReference>
<gene>
    <name evidence="5" type="ORF">OS493_003047</name>
</gene>
<dbReference type="Proteomes" id="UP001163046">
    <property type="component" value="Unassembled WGS sequence"/>
</dbReference>
<dbReference type="Gene3D" id="3.10.450.60">
    <property type="match status" value="1"/>
</dbReference>
<dbReference type="PANTHER" id="PTHR11771">
    <property type="entry name" value="LIPOXYGENASE"/>
    <property type="match status" value="1"/>
</dbReference>
<dbReference type="InterPro" id="IPR013819">
    <property type="entry name" value="LipOase_C"/>
</dbReference>
<dbReference type="InterPro" id="IPR036226">
    <property type="entry name" value="LipOase_C_sf"/>
</dbReference>
<dbReference type="Pfam" id="PF00305">
    <property type="entry name" value="Lipoxygenase"/>
    <property type="match status" value="1"/>
</dbReference>
<dbReference type="OrthoDB" id="407298at2759"/>
<evidence type="ECO:0000256" key="2">
    <source>
        <dbReference type="ARBA" id="ARBA00022964"/>
    </source>
</evidence>
<dbReference type="InterPro" id="IPR000907">
    <property type="entry name" value="LipOase"/>
</dbReference>
<comment type="caution">
    <text evidence="5">The sequence shown here is derived from an EMBL/GenBank/DDBJ whole genome shotgun (WGS) entry which is preliminary data.</text>
</comment>
<evidence type="ECO:0000256" key="1">
    <source>
        <dbReference type="ARBA" id="ARBA00022723"/>
    </source>
</evidence>
<keyword evidence="6" id="KW-1185">Reference proteome</keyword>
<dbReference type="GO" id="GO:0034440">
    <property type="term" value="P:lipid oxidation"/>
    <property type="evidence" value="ECO:0007669"/>
    <property type="project" value="InterPro"/>
</dbReference>
<reference evidence="5" key="1">
    <citation type="submission" date="2023-01" db="EMBL/GenBank/DDBJ databases">
        <title>Genome assembly of the deep-sea coral Lophelia pertusa.</title>
        <authorList>
            <person name="Herrera S."/>
            <person name="Cordes E."/>
        </authorList>
    </citation>
    <scope>NUCLEOTIDE SEQUENCE</scope>
    <source>
        <strain evidence="5">USNM1676648</strain>
        <tissue evidence="5">Polyp</tissue>
    </source>
</reference>